<keyword evidence="1" id="KW-0812">Transmembrane</keyword>
<organism evidence="2 3">
    <name type="scientific">Chlamydomonas eustigma</name>
    <dbReference type="NCBI Taxonomy" id="1157962"/>
    <lineage>
        <taxon>Eukaryota</taxon>
        <taxon>Viridiplantae</taxon>
        <taxon>Chlorophyta</taxon>
        <taxon>core chlorophytes</taxon>
        <taxon>Chlorophyceae</taxon>
        <taxon>CS clade</taxon>
        <taxon>Chlamydomonadales</taxon>
        <taxon>Chlamydomonadaceae</taxon>
        <taxon>Chlamydomonas</taxon>
    </lineage>
</organism>
<dbReference type="Pfam" id="PF14108">
    <property type="entry name" value="ABA4-like"/>
    <property type="match status" value="1"/>
</dbReference>
<feature type="transmembrane region" description="Helical" evidence="1">
    <location>
        <begin position="77"/>
        <end position="99"/>
    </location>
</feature>
<proteinExistence type="predicted"/>
<dbReference type="InterPro" id="IPR025461">
    <property type="entry name" value="ABA4-like"/>
</dbReference>
<evidence type="ECO:0000256" key="1">
    <source>
        <dbReference type="SAM" id="Phobius"/>
    </source>
</evidence>
<dbReference type="PANTHER" id="PTHR34543">
    <property type="entry name" value="PROTEIN ABA DEFICIENT 4, CHLOROPLASTIC"/>
    <property type="match status" value="1"/>
</dbReference>
<feature type="transmembrane region" description="Helical" evidence="1">
    <location>
        <begin position="198"/>
        <end position="221"/>
    </location>
</feature>
<keyword evidence="1" id="KW-1133">Transmembrane helix</keyword>
<dbReference type="OrthoDB" id="196782at2759"/>
<accession>A0A250XG97</accession>
<evidence type="ECO:0000313" key="2">
    <source>
        <dbReference type="EMBL" id="GAX81942.1"/>
    </source>
</evidence>
<dbReference type="EMBL" id="BEGY01000073">
    <property type="protein sequence ID" value="GAX81942.1"/>
    <property type="molecule type" value="Genomic_DNA"/>
</dbReference>
<gene>
    <name evidence="2" type="ORF">CEUSTIGMA_g9370.t1</name>
</gene>
<dbReference type="Proteomes" id="UP000232323">
    <property type="component" value="Unassembled WGS sequence"/>
</dbReference>
<dbReference type="PANTHER" id="PTHR34543:SF1">
    <property type="entry name" value="PROTEIN ABA DEFICIENT 4, CHLOROPLASTIC"/>
    <property type="match status" value="1"/>
</dbReference>
<protein>
    <submittedName>
        <fullName evidence="2">Uncharacterized protein</fullName>
    </submittedName>
</protein>
<name>A0A250XG97_9CHLO</name>
<sequence>MFKKTSCADHTQNRSYGILQKKFAISKAQYRLLGLPFVESQRNVLTAARKSSASSVATAPTAISSDAPSTSFLSSDAMTTITTTMFAYHIGIFLLILLLGSFKPVLNFMKSAWPVIPIALAYGLLLANSWSPDTLSLIMPGSLEEGLQGGIYPQFFPKLEGIMVLFQRPATAASWLLHICAINLFLGRSIYLEGHSKGVATAHSLVLACVAGPVGLLSHLLTKALRKPPREAVVISSGEAGSITILPYRE</sequence>
<evidence type="ECO:0000313" key="3">
    <source>
        <dbReference type="Proteomes" id="UP000232323"/>
    </source>
</evidence>
<keyword evidence="1" id="KW-0472">Membrane</keyword>
<comment type="caution">
    <text evidence="2">The sequence shown here is derived from an EMBL/GenBank/DDBJ whole genome shotgun (WGS) entry which is preliminary data.</text>
</comment>
<reference evidence="2 3" key="1">
    <citation type="submission" date="2017-08" db="EMBL/GenBank/DDBJ databases">
        <title>Acidophilic green algal genome provides insights into adaptation to an acidic environment.</title>
        <authorList>
            <person name="Hirooka S."/>
            <person name="Hirose Y."/>
            <person name="Kanesaki Y."/>
            <person name="Higuchi S."/>
            <person name="Fujiwara T."/>
            <person name="Onuma R."/>
            <person name="Era A."/>
            <person name="Ohbayashi R."/>
            <person name="Uzuka A."/>
            <person name="Nozaki H."/>
            <person name="Yoshikawa H."/>
            <person name="Miyagishima S.Y."/>
        </authorList>
    </citation>
    <scope>NUCLEOTIDE SEQUENCE [LARGE SCALE GENOMIC DNA]</scope>
    <source>
        <strain evidence="2 3">NIES-2499</strain>
    </source>
</reference>
<feature type="transmembrane region" description="Helical" evidence="1">
    <location>
        <begin position="111"/>
        <end position="130"/>
    </location>
</feature>
<dbReference type="AlphaFoldDB" id="A0A250XG97"/>
<keyword evidence="3" id="KW-1185">Reference proteome</keyword>